<dbReference type="Proteomes" id="UP000664132">
    <property type="component" value="Unassembled WGS sequence"/>
</dbReference>
<accession>A0A8H7WHK2</accession>
<protein>
    <recommendedName>
        <fullName evidence="3">F-box domain-containing protein</fullName>
    </recommendedName>
</protein>
<comment type="caution">
    <text evidence="1">The sequence shown here is derived from an EMBL/GenBank/DDBJ whole genome shotgun (WGS) entry which is preliminary data.</text>
</comment>
<dbReference type="AlphaFoldDB" id="A0A8H7WHK2"/>
<evidence type="ECO:0008006" key="3">
    <source>
        <dbReference type="Google" id="ProtNLM"/>
    </source>
</evidence>
<keyword evidence="2" id="KW-1185">Reference proteome</keyword>
<dbReference type="PANTHER" id="PTHR42085:SF7">
    <property type="entry name" value="F-BOX DOMAIN-CONTAINING PROTEIN"/>
    <property type="match status" value="1"/>
</dbReference>
<proteinExistence type="predicted"/>
<evidence type="ECO:0000313" key="1">
    <source>
        <dbReference type="EMBL" id="KAG4424960.1"/>
    </source>
</evidence>
<dbReference type="PANTHER" id="PTHR42085">
    <property type="entry name" value="F-BOX DOMAIN-CONTAINING PROTEIN"/>
    <property type="match status" value="1"/>
</dbReference>
<reference evidence="1" key="1">
    <citation type="submission" date="2021-02" db="EMBL/GenBank/DDBJ databases">
        <title>Genome sequence Cadophora malorum strain M34.</title>
        <authorList>
            <person name="Stefanovic E."/>
            <person name="Vu D."/>
            <person name="Scully C."/>
            <person name="Dijksterhuis J."/>
            <person name="Roader J."/>
            <person name="Houbraken J."/>
        </authorList>
    </citation>
    <scope>NUCLEOTIDE SEQUENCE</scope>
    <source>
        <strain evidence="1">M34</strain>
    </source>
</reference>
<sequence length="282" mass="31993">MLPSQLLSMQRYCPQSTDEVSPMITCQTGKINSFLDLPSEIRNAIYELCLLHQGPIRGLFAEDHPVHGLTSGLLRVNKAVHREASSFLYAQNCFDLTDAIQEADVTRLLGKIGCTNAGYIQHIITDFPEFDKLEPENVTLEKNSIDLFRKLKSGCTSLRTLTLSPDSTSEVLLKLDALDYPKVAIEALTLANSLLRSDTFVNDIVIEVYEHSLSGYLKRAMESDGWTIREIEDFEEDWGSVRSYGDGRDLYDDDWDNGYGYSESDDHYDDEYDSDFWRRAGD</sequence>
<organism evidence="1 2">
    <name type="scientific">Cadophora malorum</name>
    <dbReference type="NCBI Taxonomy" id="108018"/>
    <lineage>
        <taxon>Eukaryota</taxon>
        <taxon>Fungi</taxon>
        <taxon>Dikarya</taxon>
        <taxon>Ascomycota</taxon>
        <taxon>Pezizomycotina</taxon>
        <taxon>Leotiomycetes</taxon>
        <taxon>Helotiales</taxon>
        <taxon>Ploettnerulaceae</taxon>
        <taxon>Cadophora</taxon>
    </lineage>
</organism>
<name>A0A8H7WHK2_9HELO</name>
<dbReference type="InterPro" id="IPR038883">
    <property type="entry name" value="AN11006-like"/>
</dbReference>
<dbReference type="EMBL" id="JAFJYH010000015">
    <property type="protein sequence ID" value="KAG4424960.1"/>
    <property type="molecule type" value="Genomic_DNA"/>
</dbReference>
<dbReference type="OrthoDB" id="62952at2759"/>
<evidence type="ECO:0000313" key="2">
    <source>
        <dbReference type="Proteomes" id="UP000664132"/>
    </source>
</evidence>
<gene>
    <name evidence="1" type="ORF">IFR04_001931</name>
</gene>